<sequence length="56" mass="5970">MQCIPGHPSIVMTESGLTGYSFCKQGMTGSGKAEENTTEIRVASLLRKSITAPILK</sequence>
<reference evidence="1" key="1">
    <citation type="submission" date="2014-11" db="EMBL/GenBank/DDBJ databases">
        <authorList>
            <person name="Amaro Gonzalez C."/>
        </authorList>
    </citation>
    <scope>NUCLEOTIDE SEQUENCE</scope>
</reference>
<reference evidence="1" key="2">
    <citation type="journal article" date="2015" name="Fish Shellfish Immunol.">
        <title>Early steps in the European eel (Anguilla anguilla)-Vibrio vulnificus interaction in the gills: Role of the RtxA13 toxin.</title>
        <authorList>
            <person name="Callol A."/>
            <person name="Pajuelo D."/>
            <person name="Ebbesson L."/>
            <person name="Teles M."/>
            <person name="MacKenzie S."/>
            <person name="Amaro C."/>
        </authorList>
    </citation>
    <scope>NUCLEOTIDE SEQUENCE</scope>
</reference>
<name>A0A0E9W6T2_ANGAN</name>
<protein>
    <submittedName>
        <fullName evidence="1">Uncharacterized protein</fullName>
    </submittedName>
</protein>
<dbReference type="EMBL" id="GBXM01023312">
    <property type="protein sequence ID" value="JAH85265.1"/>
    <property type="molecule type" value="Transcribed_RNA"/>
</dbReference>
<evidence type="ECO:0000313" key="1">
    <source>
        <dbReference type="EMBL" id="JAH85265.1"/>
    </source>
</evidence>
<proteinExistence type="predicted"/>
<accession>A0A0E9W6T2</accession>
<dbReference type="AlphaFoldDB" id="A0A0E9W6T2"/>
<organism evidence="1">
    <name type="scientific">Anguilla anguilla</name>
    <name type="common">European freshwater eel</name>
    <name type="synonym">Muraena anguilla</name>
    <dbReference type="NCBI Taxonomy" id="7936"/>
    <lineage>
        <taxon>Eukaryota</taxon>
        <taxon>Metazoa</taxon>
        <taxon>Chordata</taxon>
        <taxon>Craniata</taxon>
        <taxon>Vertebrata</taxon>
        <taxon>Euteleostomi</taxon>
        <taxon>Actinopterygii</taxon>
        <taxon>Neopterygii</taxon>
        <taxon>Teleostei</taxon>
        <taxon>Anguilliformes</taxon>
        <taxon>Anguillidae</taxon>
        <taxon>Anguilla</taxon>
    </lineage>
</organism>